<reference evidence="1" key="1">
    <citation type="journal article" date="2021" name="Mol. Ecol. Resour.">
        <title>Apolygus lucorum genome provides insights into omnivorousness and mesophyll feeding.</title>
        <authorList>
            <person name="Liu Y."/>
            <person name="Liu H."/>
            <person name="Wang H."/>
            <person name="Huang T."/>
            <person name="Liu B."/>
            <person name="Yang B."/>
            <person name="Yin L."/>
            <person name="Li B."/>
            <person name="Zhang Y."/>
            <person name="Zhang S."/>
            <person name="Jiang F."/>
            <person name="Zhang X."/>
            <person name="Ren Y."/>
            <person name="Wang B."/>
            <person name="Wang S."/>
            <person name="Lu Y."/>
            <person name="Wu K."/>
            <person name="Fan W."/>
            <person name="Wang G."/>
        </authorList>
    </citation>
    <scope>NUCLEOTIDE SEQUENCE</scope>
    <source>
        <strain evidence="1">12Hb</strain>
    </source>
</reference>
<name>A0A8S9XFS6_APOLU</name>
<dbReference type="EMBL" id="WIXP02000007">
    <property type="protein sequence ID" value="KAF6207910.1"/>
    <property type="molecule type" value="Genomic_DNA"/>
</dbReference>
<accession>A0A8S9XFS6</accession>
<sequence length="66" mass="7883">MANKLKLIEKNEINHLLIKLNIVALLNSDQNFLWSVYYLHKNQLPRYQRLGMKPLVKNGPRIIRTR</sequence>
<protein>
    <submittedName>
        <fullName evidence="1">Uncharacterized protein</fullName>
    </submittedName>
</protein>
<dbReference type="Proteomes" id="UP000466442">
    <property type="component" value="Unassembled WGS sequence"/>
</dbReference>
<comment type="caution">
    <text evidence="1">The sequence shown here is derived from an EMBL/GenBank/DDBJ whole genome shotgun (WGS) entry which is preliminary data.</text>
</comment>
<gene>
    <name evidence="1" type="ORF">GE061_016359</name>
</gene>
<dbReference type="AlphaFoldDB" id="A0A8S9XFS6"/>
<proteinExistence type="predicted"/>
<organism evidence="1 2">
    <name type="scientific">Apolygus lucorum</name>
    <name type="common">Small green plant bug</name>
    <name type="synonym">Lygocoris lucorum</name>
    <dbReference type="NCBI Taxonomy" id="248454"/>
    <lineage>
        <taxon>Eukaryota</taxon>
        <taxon>Metazoa</taxon>
        <taxon>Ecdysozoa</taxon>
        <taxon>Arthropoda</taxon>
        <taxon>Hexapoda</taxon>
        <taxon>Insecta</taxon>
        <taxon>Pterygota</taxon>
        <taxon>Neoptera</taxon>
        <taxon>Paraneoptera</taxon>
        <taxon>Hemiptera</taxon>
        <taxon>Heteroptera</taxon>
        <taxon>Panheteroptera</taxon>
        <taxon>Cimicomorpha</taxon>
        <taxon>Miridae</taxon>
        <taxon>Mirini</taxon>
        <taxon>Apolygus</taxon>
    </lineage>
</organism>
<keyword evidence="2" id="KW-1185">Reference proteome</keyword>
<evidence type="ECO:0000313" key="2">
    <source>
        <dbReference type="Proteomes" id="UP000466442"/>
    </source>
</evidence>
<evidence type="ECO:0000313" key="1">
    <source>
        <dbReference type="EMBL" id="KAF6207910.1"/>
    </source>
</evidence>